<dbReference type="CDD" id="cd12797">
    <property type="entry name" value="M23_peptidase"/>
    <property type="match status" value="1"/>
</dbReference>
<comment type="caution">
    <text evidence="3">The sequence shown here is derived from an EMBL/GenBank/DDBJ whole genome shotgun (WGS) entry which is preliminary data.</text>
</comment>
<dbReference type="InterPro" id="IPR016047">
    <property type="entry name" value="M23ase_b-sheet_dom"/>
</dbReference>
<dbReference type="InterPro" id="IPR011055">
    <property type="entry name" value="Dup_hybrid_motif"/>
</dbReference>
<evidence type="ECO:0000259" key="1">
    <source>
        <dbReference type="Pfam" id="PF01471"/>
    </source>
</evidence>
<dbReference type="InterPro" id="IPR002477">
    <property type="entry name" value="Peptidoglycan-bd-like"/>
</dbReference>
<dbReference type="AlphaFoldDB" id="A0AAW9QRI9"/>
<proteinExistence type="predicted"/>
<feature type="domain" description="M23ase beta-sheet core" evidence="2">
    <location>
        <begin position="108"/>
        <end position="212"/>
    </location>
</feature>
<dbReference type="InterPro" id="IPR036365">
    <property type="entry name" value="PGBD-like_sf"/>
</dbReference>
<dbReference type="Pfam" id="PF01471">
    <property type="entry name" value="PG_binding_1"/>
    <property type="match status" value="1"/>
</dbReference>
<dbReference type="PANTHER" id="PTHR21666:SF270">
    <property type="entry name" value="MUREIN HYDROLASE ACTIVATOR ENVC"/>
    <property type="match status" value="1"/>
</dbReference>
<evidence type="ECO:0000259" key="2">
    <source>
        <dbReference type="Pfam" id="PF01551"/>
    </source>
</evidence>
<dbReference type="Proteomes" id="UP001328733">
    <property type="component" value="Unassembled WGS sequence"/>
</dbReference>
<evidence type="ECO:0000313" key="4">
    <source>
        <dbReference type="Proteomes" id="UP001328733"/>
    </source>
</evidence>
<dbReference type="RefSeq" id="WP_332865139.1">
    <property type="nucleotide sequence ID" value="NZ_JBAFSM010000018.1"/>
</dbReference>
<gene>
    <name evidence="3" type="ORF">V0288_11065</name>
</gene>
<name>A0AAW9QRI9_9CHRO</name>
<sequence length="220" mass="23735">MSELKKLIENKGTIDLGTNHDPAFVRELQELLERKGYELGTVDGILGTRTRSAWGRFKKDHYLDRPEAVGASSLSILLEMPDRTAGFSLPTKGIGWISSPFGPRARGMHRGIDIAADTGTPVYAVADGTVTTAVCNCRVGNFSCGGGYGNVVYISHPAEGFETRSAHLSRVDVAPGAQVRKGQKIGEVGDTGHSFGPHLHFEIRVRGEAIDPIRKINPIV</sequence>
<accession>A0AAW9QRI9</accession>
<dbReference type="SUPFAM" id="SSF47090">
    <property type="entry name" value="PGBD-like"/>
    <property type="match status" value="1"/>
</dbReference>
<dbReference type="EMBL" id="JBAFSM010000018">
    <property type="protein sequence ID" value="MEG3437659.1"/>
    <property type="molecule type" value="Genomic_DNA"/>
</dbReference>
<feature type="domain" description="Peptidoglycan binding-like" evidence="1">
    <location>
        <begin position="24"/>
        <end position="61"/>
    </location>
</feature>
<dbReference type="Gene3D" id="2.70.70.10">
    <property type="entry name" value="Glucose Permease (Domain IIA)"/>
    <property type="match status" value="1"/>
</dbReference>
<keyword evidence="4" id="KW-1185">Reference proteome</keyword>
<dbReference type="InterPro" id="IPR036366">
    <property type="entry name" value="PGBDSf"/>
</dbReference>
<dbReference type="PANTHER" id="PTHR21666">
    <property type="entry name" value="PEPTIDASE-RELATED"/>
    <property type="match status" value="1"/>
</dbReference>
<dbReference type="Gene3D" id="1.10.101.10">
    <property type="entry name" value="PGBD-like superfamily/PGBD"/>
    <property type="match status" value="1"/>
</dbReference>
<dbReference type="InterPro" id="IPR050570">
    <property type="entry name" value="Cell_wall_metabolism_enzyme"/>
</dbReference>
<dbReference type="GO" id="GO:0004222">
    <property type="term" value="F:metalloendopeptidase activity"/>
    <property type="evidence" value="ECO:0007669"/>
    <property type="project" value="TreeGrafter"/>
</dbReference>
<evidence type="ECO:0000313" key="3">
    <source>
        <dbReference type="EMBL" id="MEG3437659.1"/>
    </source>
</evidence>
<protein>
    <submittedName>
        <fullName evidence="3">Peptidoglycan DD-metalloendopeptidase family protein</fullName>
    </submittedName>
</protein>
<reference evidence="3 4" key="1">
    <citation type="submission" date="2024-01" db="EMBL/GenBank/DDBJ databases">
        <title>Genomic insights into the taxonomy and metabolism of the cyanobacterium Pannus brasiliensis CCIBt3594.</title>
        <authorList>
            <person name="Machado M."/>
            <person name="Botero N.B."/>
            <person name="Andreote A.P.D."/>
            <person name="Feitosa A.M.T."/>
            <person name="Popin R."/>
            <person name="Sivonen K."/>
            <person name="Fiore M.F."/>
        </authorList>
    </citation>
    <scope>NUCLEOTIDE SEQUENCE [LARGE SCALE GENOMIC DNA]</scope>
    <source>
        <strain evidence="3 4">CCIBt3594</strain>
    </source>
</reference>
<dbReference type="Pfam" id="PF01551">
    <property type="entry name" value="Peptidase_M23"/>
    <property type="match status" value="1"/>
</dbReference>
<dbReference type="SUPFAM" id="SSF51261">
    <property type="entry name" value="Duplicated hybrid motif"/>
    <property type="match status" value="1"/>
</dbReference>
<organism evidence="3 4">
    <name type="scientific">Pannus brasiliensis CCIBt3594</name>
    <dbReference type="NCBI Taxonomy" id="1427578"/>
    <lineage>
        <taxon>Bacteria</taxon>
        <taxon>Bacillati</taxon>
        <taxon>Cyanobacteriota</taxon>
        <taxon>Cyanophyceae</taxon>
        <taxon>Oscillatoriophycideae</taxon>
        <taxon>Chroococcales</taxon>
        <taxon>Microcystaceae</taxon>
        <taxon>Pannus</taxon>
    </lineage>
</organism>